<dbReference type="PANTHER" id="PTHR48129:SF1">
    <property type="entry name" value="LARGE RIBOSOMAL SUBUNIT PROTEIN EL43"/>
    <property type="match status" value="1"/>
</dbReference>
<feature type="compositionally biased region" description="Basic residues" evidence="5">
    <location>
        <begin position="1"/>
        <end position="11"/>
    </location>
</feature>
<reference evidence="6 7" key="1">
    <citation type="submission" date="2010-07" db="EMBL/GenBank/DDBJ databases">
        <title>The complete genome of Methanosalsum zhilinae DSM 4017.</title>
        <authorList>
            <consortium name="US DOE Joint Genome Institute (JGI-PGF)"/>
            <person name="Lucas S."/>
            <person name="Copeland A."/>
            <person name="Lapidus A."/>
            <person name="Glavina del Rio T."/>
            <person name="Dalin E."/>
            <person name="Tice H."/>
            <person name="Bruce D."/>
            <person name="Goodwin L."/>
            <person name="Pitluck S."/>
            <person name="Kyrpides N."/>
            <person name="Mavromatis K."/>
            <person name="Ovchinnikova G."/>
            <person name="Daligault H."/>
            <person name="Detter J.C."/>
            <person name="Han C."/>
            <person name="Tapia R."/>
            <person name="Larimer F."/>
            <person name="Land M."/>
            <person name="Hauser L."/>
            <person name="Markowitz V."/>
            <person name="Cheng J.-F."/>
            <person name="Hugenholtz P."/>
            <person name="Woyke T."/>
            <person name="Wu D."/>
            <person name="Spring S."/>
            <person name="Schueler E."/>
            <person name="Brambilla E."/>
            <person name="Klenk H.-P."/>
            <person name="Eisen J.A."/>
        </authorList>
    </citation>
    <scope>NUCLEOTIDE SEQUENCE [LARGE SCALE GENOMIC DNA]</scope>
    <source>
        <strain evidence="7">DSM 4017 / NBRC 107636 / OCM 62 / WeN5</strain>
    </source>
</reference>
<dbReference type="InterPro" id="IPR011331">
    <property type="entry name" value="Ribosomal_eL37/eL43"/>
</dbReference>
<dbReference type="Pfam" id="PF01780">
    <property type="entry name" value="Ribosomal_L37ae"/>
    <property type="match status" value="1"/>
</dbReference>
<comment type="cofactor">
    <cofactor evidence="4">
        <name>Zn(2+)</name>
        <dbReference type="ChEBI" id="CHEBI:29105"/>
    </cofactor>
    <text evidence="4">Binds 1 zinc ion per subunit.</text>
</comment>
<dbReference type="STRING" id="679901.Mzhil_1167"/>
<accession>F7XMK8</accession>
<keyword evidence="7" id="KW-1185">Reference proteome</keyword>
<keyword evidence="4" id="KW-0699">rRNA-binding</keyword>
<dbReference type="EMBL" id="CP002101">
    <property type="protein sequence ID" value="AEH61023.1"/>
    <property type="molecule type" value="Genomic_DNA"/>
</dbReference>
<dbReference type="SUPFAM" id="SSF57829">
    <property type="entry name" value="Zn-binding ribosomal proteins"/>
    <property type="match status" value="1"/>
</dbReference>
<protein>
    <recommendedName>
        <fullName evidence="4">Large ribosomal subunit protein eL43</fullName>
    </recommendedName>
</protein>
<dbReference type="GO" id="GO:0008270">
    <property type="term" value="F:zinc ion binding"/>
    <property type="evidence" value="ECO:0007669"/>
    <property type="project" value="UniProtKB-UniRule"/>
</dbReference>
<feature type="binding site" evidence="4">
    <location>
        <position position="43"/>
    </location>
    <ligand>
        <name>Zn(2+)</name>
        <dbReference type="ChEBI" id="CHEBI:29105"/>
    </ligand>
</feature>
<dbReference type="GO" id="GO:0006412">
    <property type="term" value="P:translation"/>
    <property type="evidence" value="ECO:0007669"/>
    <property type="project" value="UniProtKB-UniRule"/>
</dbReference>
<keyword evidence="3 4" id="KW-0687">Ribonucleoprotein</keyword>
<feature type="binding site" evidence="4">
    <location>
        <position position="46"/>
    </location>
    <ligand>
        <name>Zn(2+)</name>
        <dbReference type="ChEBI" id="CHEBI:29105"/>
    </ligand>
</feature>
<feature type="binding site" evidence="4">
    <location>
        <position position="64"/>
    </location>
    <ligand>
        <name>Zn(2+)</name>
        <dbReference type="ChEBI" id="CHEBI:29105"/>
    </ligand>
</feature>
<gene>
    <name evidence="4" type="primary">rpl37ae</name>
    <name evidence="6" type="ordered locus">Mzhil_1167</name>
</gene>
<evidence type="ECO:0000313" key="6">
    <source>
        <dbReference type="EMBL" id="AEH61023.1"/>
    </source>
</evidence>
<dbReference type="GO" id="GO:1990904">
    <property type="term" value="C:ribonucleoprotein complex"/>
    <property type="evidence" value="ECO:0007669"/>
    <property type="project" value="UniProtKB-KW"/>
</dbReference>
<evidence type="ECO:0000313" key="7">
    <source>
        <dbReference type="Proteomes" id="UP000006622"/>
    </source>
</evidence>
<comment type="function">
    <text evidence="4">Binds to the 23S rRNA.</text>
</comment>
<evidence type="ECO:0000256" key="5">
    <source>
        <dbReference type="SAM" id="MobiDB-lite"/>
    </source>
</evidence>
<sequence>MAKKYTSKGHVTKSAGRFGTRYGRRDRKQVANIEEKMRKEHVCNVCARPTVKRAGTGMWKCYKCGHTFAGGAYSPTTPVGRTVQRIVKKAIEEVE</sequence>
<dbReference type="Proteomes" id="UP000006622">
    <property type="component" value="Chromosome"/>
</dbReference>
<keyword evidence="2 4" id="KW-0689">Ribosomal protein</keyword>
<dbReference type="NCBIfam" id="NF003058">
    <property type="entry name" value="PRK03976.1"/>
    <property type="match status" value="1"/>
</dbReference>
<dbReference type="KEGG" id="mzh:Mzhil_1167"/>
<keyword evidence="4" id="KW-0479">Metal-binding</keyword>
<feature type="region of interest" description="Disordered" evidence="5">
    <location>
        <begin position="1"/>
        <end position="27"/>
    </location>
</feature>
<keyword evidence="4" id="KW-0862">Zinc</keyword>
<dbReference type="RefSeq" id="WP_013898460.1">
    <property type="nucleotide sequence ID" value="NC_015676.1"/>
</dbReference>
<dbReference type="GO" id="GO:0005840">
    <property type="term" value="C:ribosome"/>
    <property type="evidence" value="ECO:0007669"/>
    <property type="project" value="UniProtKB-KW"/>
</dbReference>
<evidence type="ECO:0000256" key="3">
    <source>
        <dbReference type="ARBA" id="ARBA00023274"/>
    </source>
</evidence>
<dbReference type="OrthoDB" id="372011at2157"/>
<dbReference type="GO" id="GO:0003735">
    <property type="term" value="F:structural constituent of ribosome"/>
    <property type="evidence" value="ECO:0007669"/>
    <property type="project" value="InterPro"/>
</dbReference>
<dbReference type="Gene3D" id="2.20.25.30">
    <property type="match status" value="1"/>
</dbReference>
<dbReference type="HAMAP" id="MF_00327">
    <property type="entry name" value="Ribosomal_eL43"/>
    <property type="match status" value="1"/>
</dbReference>
<dbReference type="InterPro" id="IPR050522">
    <property type="entry name" value="Ribosomal_protein_eL43"/>
</dbReference>
<feature type="binding site" evidence="4">
    <location>
        <position position="61"/>
    </location>
    <ligand>
        <name>Zn(2+)</name>
        <dbReference type="ChEBI" id="CHEBI:29105"/>
    </ligand>
</feature>
<dbReference type="AlphaFoldDB" id="F7XMK8"/>
<organism evidence="6 7">
    <name type="scientific">Methanosalsum zhilinae (strain DSM 4017 / NBRC 107636 / OCM 62 / WeN5)</name>
    <name type="common">Methanohalophilus zhilinae</name>
    <dbReference type="NCBI Taxonomy" id="679901"/>
    <lineage>
        <taxon>Archaea</taxon>
        <taxon>Methanobacteriati</taxon>
        <taxon>Methanobacteriota</taxon>
        <taxon>Stenosarchaea group</taxon>
        <taxon>Methanomicrobia</taxon>
        <taxon>Methanosarcinales</taxon>
        <taxon>Methanosarcinaceae</taxon>
        <taxon>Methanosalsum</taxon>
    </lineage>
</organism>
<keyword evidence="1 4" id="KW-0694">RNA-binding</keyword>
<evidence type="ECO:0000256" key="1">
    <source>
        <dbReference type="ARBA" id="ARBA00022884"/>
    </source>
</evidence>
<evidence type="ECO:0000256" key="2">
    <source>
        <dbReference type="ARBA" id="ARBA00022980"/>
    </source>
</evidence>
<dbReference type="InterPro" id="IPR011332">
    <property type="entry name" value="Ribosomal_zn-bd"/>
</dbReference>
<keyword evidence="4" id="KW-0863">Zinc-finger</keyword>
<dbReference type="PANTHER" id="PTHR48129">
    <property type="entry name" value="60S RIBOSOMAL PROTEIN L37A"/>
    <property type="match status" value="1"/>
</dbReference>
<dbReference type="GeneID" id="10822800"/>
<feature type="zinc finger region" description="C4-type" evidence="4">
    <location>
        <begin position="43"/>
        <end position="64"/>
    </location>
</feature>
<proteinExistence type="inferred from homology"/>
<evidence type="ECO:0000256" key="4">
    <source>
        <dbReference type="HAMAP-Rule" id="MF_00327"/>
    </source>
</evidence>
<dbReference type="HOGENOM" id="CLU_141199_2_0_2"/>
<dbReference type="GO" id="GO:0070180">
    <property type="term" value="F:large ribosomal subunit rRNA binding"/>
    <property type="evidence" value="ECO:0007669"/>
    <property type="project" value="UniProtKB-UniRule"/>
</dbReference>
<comment type="subunit">
    <text evidence="4">Part of the 50S ribosomal subunit.</text>
</comment>
<dbReference type="NCBIfam" id="TIGR00280">
    <property type="entry name" value="eL43_euk_arch"/>
    <property type="match status" value="1"/>
</dbReference>
<name>F7XMK8_METZD</name>
<comment type="similarity">
    <text evidence="4">Belongs to the eukaryotic ribosomal protein eL43 family. Putative zinc-binding subfamily.</text>
</comment>
<dbReference type="InterPro" id="IPR002674">
    <property type="entry name" value="Ribosomal_eL43"/>
</dbReference>